<dbReference type="Proteomes" id="UP001055811">
    <property type="component" value="Linkage Group LG04"/>
</dbReference>
<protein>
    <submittedName>
        <fullName evidence="1">Uncharacterized protein</fullName>
    </submittedName>
</protein>
<organism evidence="1 2">
    <name type="scientific">Cichorium intybus</name>
    <name type="common">Chicory</name>
    <dbReference type="NCBI Taxonomy" id="13427"/>
    <lineage>
        <taxon>Eukaryota</taxon>
        <taxon>Viridiplantae</taxon>
        <taxon>Streptophyta</taxon>
        <taxon>Embryophyta</taxon>
        <taxon>Tracheophyta</taxon>
        <taxon>Spermatophyta</taxon>
        <taxon>Magnoliopsida</taxon>
        <taxon>eudicotyledons</taxon>
        <taxon>Gunneridae</taxon>
        <taxon>Pentapetalae</taxon>
        <taxon>asterids</taxon>
        <taxon>campanulids</taxon>
        <taxon>Asterales</taxon>
        <taxon>Asteraceae</taxon>
        <taxon>Cichorioideae</taxon>
        <taxon>Cichorieae</taxon>
        <taxon>Cichoriinae</taxon>
        <taxon>Cichorium</taxon>
    </lineage>
</organism>
<sequence length="83" mass="9451">MKSGDSFGVFFFLPKLYRGELGFNVLSLKNICCDGINIIRKGFFNIGYLPSVNNFGFFLFSPREQECWVPFVMPHGTGEYSAH</sequence>
<proteinExistence type="predicted"/>
<accession>A0ACB9DXP4</accession>
<comment type="caution">
    <text evidence="1">The sequence shown here is derived from an EMBL/GenBank/DDBJ whole genome shotgun (WGS) entry which is preliminary data.</text>
</comment>
<keyword evidence="2" id="KW-1185">Reference proteome</keyword>
<gene>
    <name evidence="1" type="ORF">L2E82_22226</name>
</gene>
<name>A0ACB9DXP4_CICIN</name>
<reference evidence="2" key="1">
    <citation type="journal article" date="2022" name="Mol. Ecol. Resour.">
        <title>The genomes of chicory, endive, great burdock and yacon provide insights into Asteraceae palaeo-polyploidization history and plant inulin production.</title>
        <authorList>
            <person name="Fan W."/>
            <person name="Wang S."/>
            <person name="Wang H."/>
            <person name="Wang A."/>
            <person name="Jiang F."/>
            <person name="Liu H."/>
            <person name="Zhao H."/>
            <person name="Xu D."/>
            <person name="Zhang Y."/>
        </authorList>
    </citation>
    <scope>NUCLEOTIDE SEQUENCE [LARGE SCALE GENOMIC DNA]</scope>
    <source>
        <strain evidence="2">cv. Punajuju</strain>
    </source>
</reference>
<evidence type="ECO:0000313" key="1">
    <source>
        <dbReference type="EMBL" id="KAI3751180.1"/>
    </source>
</evidence>
<dbReference type="EMBL" id="CM042012">
    <property type="protein sequence ID" value="KAI3751180.1"/>
    <property type="molecule type" value="Genomic_DNA"/>
</dbReference>
<reference evidence="1 2" key="2">
    <citation type="journal article" date="2022" name="Mol. Ecol. Resour.">
        <title>The genomes of chicory, endive, great burdock and yacon provide insights into Asteraceae paleo-polyploidization history and plant inulin production.</title>
        <authorList>
            <person name="Fan W."/>
            <person name="Wang S."/>
            <person name="Wang H."/>
            <person name="Wang A."/>
            <person name="Jiang F."/>
            <person name="Liu H."/>
            <person name="Zhao H."/>
            <person name="Xu D."/>
            <person name="Zhang Y."/>
        </authorList>
    </citation>
    <scope>NUCLEOTIDE SEQUENCE [LARGE SCALE GENOMIC DNA]</scope>
    <source>
        <strain evidence="2">cv. Punajuju</strain>
        <tissue evidence="1">Leaves</tissue>
    </source>
</reference>
<evidence type="ECO:0000313" key="2">
    <source>
        <dbReference type="Proteomes" id="UP001055811"/>
    </source>
</evidence>